<sequence>MASAFILNSPLVTCCNFRRSLPCKPKFLTLSKSVVEFVTGNEGSVSPEPIRRRSGNYKPCMWDNNFLQSLKTNYTGEPINARASMLKEEVRLMFDDAVEPLDQLELIDLLQRLGLAYHYEEEIQRTLKKIQNGEINVDDREKDLHATALEFRLFRQHGLFISPEGFKQFMSNGNFMCSGADIKGMLSLYEASYFSIEGETLMEAAWCFTNKSLRESFHNVTDVDVQIQVRHALELPLQWRIAGYDARWNIDLYERSSDMIPAVLEFAKLDFNIRQGCNQKELKDLSRWWCTLGMAEILPFARDRLVASYIWSLGVSSRPQDGYCRVQLTKLIELIGVYDDVYDVYGTLDELELFADVVKRWDVSAIKELPNYMKICFLSFYNFVHETSFDILKKQNTEILPHQRKWWTDLFKHQLVESRWYHGGHRPTMREYLSNGLVTIGGPIGVLYSYICTADRIEKEEIEFIEGLPDIVRLACEILRLADDYGTSSAELKRGDVPSSIQCYMSDNGVSEDVAREQMMDLMRKKWTQLNKCRFSDNQNPLSWHFVDIMLNLVRAAHCMYNAGEDGYADEDGISRDTFFSLLVEPI</sequence>
<gene>
    <name evidence="9" type="ORF">DCAR_0104455</name>
</gene>
<keyword evidence="10" id="KW-1185">Reference proteome</keyword>
<evidence type="ECO:0000313" key="9">
    <source>
        <dbReference type="EMBL" id="WOG85267.1"/>
    </source>
</evidence>
<evidence type="ECO:0000313" key="10">
    <source>
        <dbReference type="Proteomes" id="UP000077755"/>
    </source>
</evidence>
<evidence type="ECO:0000256" key="4">
    <source>
        <dbReference type="ARBA" id="ARBA00022842"/>
    </source>
</evidence>
<dbReference type="PANTHER" id="PTHR31225:SF245">
    <property type="entry name" value="(-)-ALPHA-TERPINEOL SYNTHASE-LIKE"/>
    <property type="match status" value="1"/>
</dbReference>
<keyword evidence="5" id="KW-0464">Manganese</keyword>
<accession>A0AAF0W8J7</accession>
<dbReference type="InterPro" id="IPR044814">
    <property type="entry name" value="Terpene_cyclase_plant_C1"/>
</dbReference>
<dbReference type="Gene3D" id="1.10.600.10">
    <property type="entry name" value="Farnesyl Diphosphate Synthase"/>
    <property type="match status" value="1"/>
</dbReference>
<keyword evidence="3" id="KW-0479">Metal-binding</keyword>
<name>A0AAF0W8J7_DAUCS</name>
<dbReference type="Pfam" id="PF01397">
    <property type="entry name" value="Terpene_synth"/>
    <property type="match status" value="1"/>
</dbReference>
<dbReference type="InterPro" id="IPR050148">
    <property type="entry name" value="Terpene_synthase-like"/>
</dbReference>
<dbReference type="Proteomes" id="UP000077755">
    <property type="component" value="Chromosome 1"/>
</dbReference>
<dbReference type="InterPro" id="IPR034741">
    <property type="entry name" value="Terpene_cyclase-like_1_C"/>
</dbReference>
<dbReference type="EMBL" id="CP093343">
    <property type="protein sequence ID" value="WOG85267.1"/>
    <property type="molecule type" value="Genomic_DNA"/>
</dbReference>
<keyword evidence="6" id="KW-0456">Lyase</keyword>
<feature type="domain" description="Terpene synthase metal-binding" evidence="8">
    <location>
        <begin position="292"/>
        <end position="528"/>
    </location>
</feature>
<dbReference type="GO" id="GO:0016102">
    <property type="term" value="P:diterpenoid biosynthetic process"/>
    <property type="evidence" value="ECO:0007669"/>
    <property type="project" value="InterPro"/>
</dbReference>
<reference evidence="9" key="2">
    <citation type="submission" date="2022-03" db="EMBL/GenBank/DDBJ databases">
        <title>Draft title - Genomic analysis of global carrot germplasm unveils the trajectory of domestication and the origin of high carotenoid orange carrot.</title>
        <authorList>
            <person name="Iorizzo M."/>
            <person name="Ellison S."/>
            <person name="Senalik D."/>
            <person name="Macko-Podgorni A."/>
            <person name="Grzebelus D."/>
            <person name="Bostan H."/>
            <person name="Rolling W."/>
            <person name="Curaba J."/>
            <person name="Simon P."/>
        </authorList>
    </citation>
    <scope>NUCLEOTIDE SEQUENCE</scope>
    <source>
        <tissue evidence="9">Leaf</tissue>
    </source>
</reference>
<dbReference type="AlphaFoldDB" id="A0AAF0W8J7"/>
<proteinExistence type="predicted"/>
<dbReference type="SFLD" id="SFLDS00005">
    <property type="entry name" value="Isoprenoid_Synthase_Type_I"/>
    <property type="match status" value="1"/>
</dbReference>
<dbReference type="GO" id="GO:0000287">
    <property type="term" value="F:magnesium ion binding"/>
    <property type="evidence" value="ECO:0007669"/>
    <property type="project" value="InterPro"/>
</dbReference>
<dbReference type="FunFam" id="1.10.600.10:FF:000007">
    <property type="entry name" value="Isoprene synthase, chloroplastic"/>
    <property type="match status" value="1"/>
</dbReference>
<dbReference type="Pfam" id="PF03936">
    <property type="entry name" value="Terpene_synth_C"/>
    <property type="match status" value="1"/>
</dbReference>
<dbReference type="SUPFAM" id="SSF48239">
    <property type="entry name" value="Terpenoid cyclases/Protein prenyltransferases"/>
    <property type="match status" value="1"/>
</dbReference>
<evidence type="ECO:0000256" key="3">
    <source>
        <dbReference type="ARBA" id="ARBA00022723"/>
    </source>
</evidence>
<dbReference type="InterPro" id="IPR036965">
    <property type="entry name" value="Terpene_synth_N_sf"/>
</dbReference>
<evidence type="ECO:0000256" key="2">
    <source>
        <dbReference type="ARBA" id="ARBA00001946"/>
    </source>
</evidence>
<evidence type="ECO:0000256" key="5">
    <source>
        <dbReference type="ARBA" id="ARBA00023211"/>
    </source>
</evidence>
<comment type="cofactor">
    <cofactor evidence="1">
        <name>Mn(2+)</name>
        <dbReference type="ChEBI" id="CHEBI:29035"/>
    </cofactor>
</comment>
<dbReference type="CDD" id="cd00684">
    <property type="entry name" value="Terpene_cyclase_plant_C1"/>
    <property type="match status" value="1"/>
</dbReference>
<dbReference type="SUPFAM" id="SSF48576">
    <property type="entry name" value="Terpenoid synthases"/>
    <property type="match status" value="1"/>
</dbReference>
<dbReference type="InterPro" id="IPR008930">
    <property type="entry name" value="Terpenoid_cyclase/PrenylTrfase"/>
</dbReference>
<evidence type="ECO:0000256" key="6">
    <source>
        <dbReference type="ARBA" id="ARBA00023239"/>
    </source>
</evidence>
<reference evidence="9" key="1">
    <citation type="journal article" date="2016" name="Nat. Genet.">
        <title>A high-quality carrot genome assembly provides new insights into carotenoid accumulation and asterid genome evolution.</title>
        <authorList>
            <person name="Iorizzo M."/>
            <person name="Ellison S."/>
            <person name="Senalik D."/>
            <person name="Zeng P."/>
            <person name="Satapoomin P."/>
            <person name="Huang J."/>
            <person name="Bowman M."/>
            <person name="Iovene M."/>
            <person name="Sanseverino W."/>
            <person name="Cavagnaro P."/>
            <person name="Yildiz M."/>
            <person name="Macko-Podgorni A."/>
            <person name="Moranska E."/>
            <person name="Grzebelus E."/>
            <person name="Grzebelus D."/>
            <person name="Ashrafi H."/>
            <person name="Zheng Z."/>
            <person name="Cheng S."/>
            <person name="Spooner D."/>
            <person name="Van Deynze A."/>
            <person name="Simon P."/>
        </authorList>
    </citation>
    <scope>NUCLEOTIDE SEQUENCE</scope>
    <source>
        <tissue evidence="9">Leaf</tissue>
    </source>
</reference>
<dbReference type="GO" id="GO:0010333">
    <property type="term" value="F:terpene synthase activity"/>
    <property type="evidence" value="ECO:0007669"/>
    <property type="project" value="InterPro"/>
</dbReference>
<feature type="domain" description="Terpene synthase N-terminal" evidence="7">
    <location>
        <begin position="61"/>
        <end position="233"/>
    </location>
</feature>
<dbReference type="KEGG" id="dcr:108214879"/>
<dbReference type="InterPro" id="IPR005630">
    <property type="entry name" value="Terpene_synthase_metal-bd"/>
</dbReference>
<evidence type="ECO:0000256" key="1">
    <source>
        <dbReference type="ARBA" id="ARBA00001936"/>
    </source>
</evidence>
<dbReference type="PANTHER" id="PTHR31225">
    <property type="entry name" value="OS04G0344100 PROTEIN-RELATED"/>
    <property type="match status" value="1"/>
</dbReference>
<dbReference type="InterPro" id="IPR008949">
    <property type="entry name" value="Isoprenoid_synthase_dom_sf"/>
</dbReference>
<protein>
    <submittedName>
        <fullName evidence="9">Uncharacterized protein</fullName>
    </submittedName>
</protein>
<comment type="cofactor">
    <cofactor evidence="2">
        <name>Mg(2+)</name>
        <dbReference type="ChEBI" id="CHEBI:18420"/>
    </cofactor>
</comment>
<evidence type="ECO:0000259" key="8">
    <source>
        <dbReference type="Pfam" id="PF03936"/>
    </source>
</evidence>
<organism evidence="9 10">
    <name type="scientific">Daucus carota subsp. sativus</name>
    <name type="common">Carrot</name>
    <dbReference type="NCBI Taxonomy" id="79200"/>
    <lineage>
        <taxon>Eukaryota</taxon>
        <taxon>Viridiplantae</taxon>
        <taxon>Streptophyta</taxon>
        <taxon>Embryophyta</taxon>
        <taxon>Tracheophyta</taxon>
        <taxon>Spermatophyta</taxon>
        <taxon>Magnoliopsida</taxon>
        <taxon>eudicotyledons</taxon>
        <taxon>Gunneridae</taxon>
        <taxon>Pentapetalae</taxon>
        <taxon>asterids</taxon>
        <taxon>campanulids</taxon>
        <taxon>Apiales</taxon>
        <taxon>Apiaceae</taxon>
        <taxon>Apioideae</taxon>
        <taxon>Scandiceae</taxon>
        <taxon>Daucinae</taxon>
        <taxon>Daucus</taxon>
        <taxon>Daucus sect. Daucus</taxon>
    </lineage>
</organism>
<keyword evidence="4" id="KW-0460">Magnesium</keyword>
<dbReference type="SFLD" id="SFLDG01019">
    <property type="entry name" value="Terpene_Cyclase_Like_1_C_Termi"/>
    <property type="match status" value="1"/>
</dbReference>
<dbReference type="InterPro" id="IPR001906">
    <property type="entry name" value="Terpene_synth_N"/>
</dbReference>
<dbReference type="Gene3D" id="1.50.10.130">
    <property type="entry name" value="Terpene synthase, N-terminal domain"/>
    <property type="match status" value="1"/>
</dbReference>
<evidence type="ECO:0000259" key="7">
    <source>
        <dbReference type="Pfam" id="PF01397"/>
    </source>
</evidence>